<comment type="caution">
    <text evidence="1">The sequence shown here is derived from an EMBL/GenBank/DDBJ whole genome shotgun (WGS) entry which is preliminary data.</text>
</comment>
<evidence type="ECO:0000313" key="2">
    <source>
        <dbReference type="Proteomes" id="UP000287033"/>
    </source>
</evidence>
<protein>
    <submittedName>
        <fullName evidence="1">Uncharacterized protein</fullName>
    </submittedName>
</protein>
<name>A0A401S4V3_CHIPU</name>
<sequence length="133" mass="15190">MRCIQTSSIYQVVPTELSPNLERQRLLRGGPKLGKHSPLPIFSKIETKVRCWKSEEKSWKYSAAQELCLAAIWNKFFSIGLPPDPMAKLLVTVTSPCVRLDSEFHLLIWPCRQGCPEAWMMFGVVTQLKLSLQ</sequence>
<dbReference type="Proteomes" id="UP000287033">
    <property type="component" value="Unassembled WGS sequence"/>
</dbReference>
<evidence type="ECO:0000313" key="1">
    <source>
        <dbReference type="EMBL" id="GCC25408.1"/>
    </source>
</evidence>
<keyword evidence="2" id="KW-1185">Reference proteome</keyword>
<accession>A0A401S4V3</accession>
<gene>
    <name evidence="1" type="ORF">chiPu_0003818</name>
</gene>
<dbReference type="EMBL" id="BEZZ01000085">
    <property type="protein sequence ID" value="GCC25408.1"/>
    <property type="molecule type" value="Genomic_DNA"/>
</dbReference>
<reference evidence="1 2" key="1">
    <citation type="journal article" date="2018" name="Nat. Ecol. Evol.">
        <title>Shark genomes provide insights into elasmobranch evolution and the origin of vertebrates.</title>
        <authorList>
            <person name="Hara Y"/>
            <person name="Yamaguchi K"/>
            <person name="Onimaru K"/>
            <person name="Kadota M"/>
            <person name="Koyanagi M"/>
            <person name="Keeley SD"/>
            <person name="Tatsumi K"/>
            <person name="Tanaka K"/>
            <person name="Motone F"/>
            <person name="Kageyama Y"/>
            <person name="Nozu R"/>
            <person name="Adachi N"/>
            <person name="Nishimura O"/>
            <person name="Nakagawa R"/>
            <person name="Tanegashima C"/>
            <person name="Kiyatake I"/>
            <person name="Matsumoto R"/>
            <person name="Murakumo K"/>
            <person name="Nishida K"/>
            <person name="Terakita A"/>
            <person name="Kuratani S"/>
            <person name="Sato K"/>
            <person name="Hyodo S Kuraku.S."/>
        </authorList>
    </citation>
    <scope>NUCLEOTIDE SEQUENCE [LARGE SCALE GENOMIC DNA]</scope>
</reference>
<organism evidence="1 2">
    <name type="scientific">Chiloscyllium punctatum</name>
    <name type="common">Brownbanded bambooshark</name>
    <name type="synonym">Hemiscyllium punctatum</name>
    <dbReference type="NCBI Taxonomy" id="137246"/>
    <lineage>
        <taxon>Eukaryota</taxon>
        <taxon>Metazoa</taxon>
        <taxon>Chordata</taxon>
        <taxon>Craniata</taxon>
        <taxon>Vertebrata</taxon>
        <taxon>Chondrichthyes</taxon>
        <taxon>Elasmobranchii</taxon>
        <taxon>Galeomorphii</taxon>
        <taxon>Galeoidea</taxon>
        <taxon>Orectolobiformes</taxon>
        <taxon>Hemiscylliidae</taxon>
        <taxon>Chiloscyllium</taxon>
    </lineage>
</organism>
<dbReference type="AlphaFoldDB" id="A0A401S4V3"/>
<proteinExistence type="predicted"/>